<evidence type="ECO:0000256" key="2">
    <source>
        <dbReference type="HAMAP-Rule" id="MF_00634"/>
    </source>
</evidence>
<comment type="similarity">
    <text evidence="1 2">Belongs to the UPF0235 family.</text>
</comment>
<dbReference type="Gene3D" id="3.30.1200.10">
    <property type="entry name" value="YggU-like"/>
    <property type="match status" value="1"/>
</dbReference>
<dbReference type="SUPFAM" id="SSF69786">
    <property type="entry name" value="YggU-like"/>
    <property type="match status" value="1"/>
</dbReference>
<sequence>MRHQASSVTLYAMIEETADGIVLAVRVIPRAGRSGLAGTRDDAVVVRLGASPVDGAANAELVVVLAAAFGVARRDIAIVSGDRSRHKRVRMRGIDAAAAAAVIAAAPQG</sequence>
<dbReference type="PANTHER" id="PTHR13420">
    <property type="entry name" value="UPF0235 PROTEIN C15ORF40"/>
    <property type="match status" value="1"/>
</dbReference>
<keyword evidence="4" id="KW-1185">Reference proteome</keyword>
<dbReference type="AlphaFoldDB" id="A0A143PIK4"/>
<reference evidence="3 4" key="1">
    <citation type="journal article" date="2016" name="Genome Announc.">
        <title>First Complete Genome Sequence of a Subdivision 6 Acidobacterium Strain.</title>
        <authorList>
            <person name="Huang S."/>
            <person name="Vieira S."/>
            <person name="Bunk B."/>
            <person name="Riedel T."/>
            <person name="Sproer C."/>
            <person name="Overmann J."/>
        </authorList>
    </citation>
    <scope>NUCLEOTIDE SEQUENCE [LARGE SCALE GENOMIC DNA]</scope>
    <source>
        <strain evidence="4">DSM 100886 HEG_-6_39</strain>
    </source>
</reference>
<dbReference type="GO" id="GO:0005737">
    <property type="term" value="C:cytoplasm"/>
    <property type="evidence" value="ECO:0007669"/>
    <property type="project" value="TreeGrafter"/>
</dbReference>
<protein>
    <recommendedName>
        <fullName evidence="2">UPF0235 protein LuPra_01268</fullName>
    </recommendedName>
</protein>
<dbReference type="PANTHER" id="PTHR13420:SF7">
    <property type="entry name" value="UPF0235 PROTEIN C15ORF40"/>
    <property type="match status" value="1"/>
</dbReference>
<dbReference type="HAMAP" id="MF_00634">
    <property type="entry name" value="UPF0235"/>
    <property type="match status" value="1"/>
</dbReference>
<dbReference type="Pfam" id="PF02594">
    <property type="entry name" value="DUF167"/>
    <property type="match status" value="1"/>
</dbReference>
<reference evidence="4" key="2">
    <citation type="submission" date="2016-04" db="EMBL/GenBank/DDBJ databases">
        <title>First Complete Genome Sequence of a Subdivision 6 Acidobacterium.</title>
        <authorList>
            <person name="Huang S."/>
            <person name="Vieira S."/>
            <person name="Bunk B."/>
            <person name="Riedel T."/>
            <person name="Sproeer C."/>
            <person name="Overmann J."/>
        </authorList>
    </citation>
    <scope>NUCLEOTIDE SEQUENCE [LARGE SCALE GENOMIC DNA]</scope>
    <source>
        <strain evidence="4">DSM 100886 HEG_-6_39</strain>
    </source>
</reference>
<gene>
    <name evidence="3" type="ORF">LuPra_01268</name>
</gene>
<dbReference type="NCBIfam" id="TIGR00251">
    <property type="entry name" value="DUF167 family protein"/>
    <property type="match status" value="1"/>
</dbReference>
<dbReference type="InterPro" id="IPR036591">
    <property type="entry name" value="YggU-like_sf"/>
</dbReference>
<accession>A0A143PIK4</accession>
<dbReference type="Proteomes" id="UP000076079">
    <property type="component" value="Chromosome"/>
</dbReference>
<dbReference type="STRING" id="1855912.LuPra_01268"/>
<evidence type="ECO:0000256" key="1">
    <source>
        <dbReference type="ARBA" id="ARBA00010364"/>
    </source>
</evidence>
<dbReference type="SMART" id="SM01152">
    <property type="entry name" value="DUF167"/>
    <property type="match status" value="1"/>
</dbReference>
<dbReference type="KEGG" id="abac:LuPra_01268"/>
<dbReference type="EMBL" id="CP015136">
    <property type="protein sequence ID" value="AMY08080.1"/>
    <property type="molecule type" value="Genomic_DNA"/>
</dbReference>
<name>A0A143PIK4_LUTPR</name>
<evidence type="ECO:0000313" key="4">
    <source>
        <dbReference type="Proteomes" id="UP000076079"/>
    </source>
</evidence>
<proteinExistence type="inferred from homology"/>
<organism evidence="3 4">
    <name type="scientific">Luteitalea pratensis</name>
    <dbReference type="NCBI Taxonomy" id="1855912"/>
    <lineage>
        <taxon>Bacteria</taxon>
        <taxon>Pseudomonadati</taxon>
        <taxon>Acidobacteriota</taxon>
        <taxon>Vicinamibacteria</taxon>
        <taxon>Vicinamibacterales</taxon>
        <taxon>Vicinamibacteraceae</taxon>
        <taxon>Luteitalea</taxon>
    </lineage>
</organism>
<evidence type="ECO:0000313" key="3">
    <source>
        <dbReference type="EMBL" id="AMY08080.1"/>
    </source>
</evidence>
<dbReference type="InterPro" id="IPR003746">
    <property type="entry name" value="DUF167"/>
</dbReference>